<proteinExistence type="predicted"/>
<sequence length="176" mass="20143">MVLIQTSTGNLDLVMTRITQADENQARGIEAIIYKEKIRVLHAFRNAYCFEQLIGRVSVFALRKLDVERERSYECAEGPRSHSFRNVMTIPCAHELFQFSNGPIPSSMIDCHWYLRDTDALAEEETDNTCVPSTEQSSFPIDMKTLENRFPLWSPAQQGIVRSIIKELASENIPVF</sequence>
<dbReference type="HOGENOM" id="CLU_1527907_0_0_1"/>
<name>F0W6R8_9STRA</name>
<gene>
    <name evidence="1" type="primary">AlNc14C26G2554</name>
    <name evidence="1" type="ORF">ALNC14_029560</name>
</gene>
<dbReference type="AlphaFoldDB" id="F0W6R8"/>
<dbReference type="EMBL" id="FR824071">
    <property type="protein sequence ID" value="CCA16813.1"/>
    <property type="molecule type" value="Genomic_DNA"/>
</dbReference>
<accession>F0W6R8</accession>
<reference evidence="1" key="2">
    <citation type="submission" date="2011-02" db="EMBL/GenBank/DDBJ databases">
        <authorList>
            <person name="MacLean D."/>
        </authorList>
    </citation>
    <scope>NUCLEOTIDE SEQUENCE</scope>
</reference>
<reference evidence="1" key="1">
    <citation type="journal article" date="2011" name="PLoS Biol.">
        <title>Gene gain and loss during evolution of obligate parasitism in the white rust pathogen of Arabidopsis thaliana.</title>
        <authorList>
            <person name="Kemen E."/>
            <person name="Gardiner A."/>
            <person name="Schultz-Larsen T."/>
            <person name="Kemen A.C."/>
            <person name="Balmuth A.L."/>
            <person name="Robert-Seilaniantz A."/>
            <person name="Bailey K."/>
            <person name="Holub E."/>
            <person name="Studholme D.J."/>
            <person name="Maclean D."/>
            <person name="Jones J.D."/>
        </authorList>
    </citation>
    <scope>NUCLEOTIDE SEQUENCE</scope>
</reference>
<organism evidence="1">
    <name type="scientific">Albugo laibachii Nc14</name>
    <dbReference type="NCBI Taxonomy" id="890382"/>
    <lineage>
        <taxon>Eukaryota</taxon>
        <taxon>Sar</taxon>
        <taxon>Stramenopiles</taxon>
        <taxon>Oomycota</taxon>
        <taxon>Peronosporomycetes</taxon>
        <taxon>Albuginales</taxon>
        <taxon>Albuginaceae</taxon>
        <taxon>Albugo</taxon>
    </lineage>
</organism>
<evidence type="ECO:0000313" key="1">
    <source>
        <dbReference type="EMBL" id="CCA16813.1"/>
    </source>
</evidence>
<protein>
    <submittedName>
        <fullName evidence="1">AlNc14C26G2554 protein</fullName>
    </submittedName>
</protein>